<dbReference type="Proteomes" id="UP000694300">
    <property type="component" value="Unassembled WGS sequence"/>
</dbReference>
<sequence length="110" mass="11913">MSRLRGHLGAAADRLVDAQERRWLAALLAALSHHVEVSTLDDPSARNWLSSERDLAVAVVTGPDGVLVGRHPDRIPPWVLPGGWIEGDTPGEAAVRNAPRRPACTSQRSR</sequence>
<name>A0ABS6U2Z5_9PSEU</name>
<gene>
    <name evidence="2" type="ORF">I4I82_02785</name>
</gene>
<accession>A0ABS6U2Z5</accession>
<keyword evidence="3" id="KW-1185">Reference proteome</keyword>
<proteinExistence type="predicted"/>
<keyword evidence="2" id="KW-0378">Hydrolase</keyword>
<evidence type="ECO:0000313" key="3">
    <source>
        <dbReference type="Proteomes" id="UP000694300"/>
    </source>
</evidence>
<organism evidence="2 3">
    <name type="scientific">Pseudonocardia oceani</name>
    <dbReference type="NCBI Taxonomy" id="2792013"/>
    <lineage>
        <taxon>Bacteria</taxon>
        <taxon>Bacillati</taxon>
        <taxon>Actinomycetota</taxon>
        <taxon>Actinomycetes</taxon>
        <taxon>Pseudonocardiales</taxon>
        <taxon>Pseudonocardiaceae</taxon>
        <taxon>Pseudonocardia</taxon>
    </lineage>
</organism>
<protein>
    <submittedName>
        <fullName evidence="2">NUDIX hydrolase</fullName>
    </submittedName>
</protein>
<dbReference type="EMBL" id="JADQDF010000001">
    <property type="protein sequence ID" value="MBW0126617.1"/>
    <property type="molecule type" value="Genomic_DNA"/>
</dbReference>
<evidence type="ECO:0000256" key="1">
    <source>
        <dbReference type="SAM" id="MobiDB-lite"/>
    </source>
</evidence>
<reference evidence="2 3" key="1">
    <citation type="submission" date="2020-11" db="EMBL/GenBank/DDBJ databases">
        <title>Pseudonocardia abyssalis sp. nov. and Pseudonocardia oceani sp. nov., description and phylogenomic analysis of two novel actinomycetes isolated from the deep Southern Ocean.</title>
        <authorList>
            <person name="Parra J."/>
        </authorList>
    </citation>
    <scope>NUCLEOTIDE SEQUENCE [LARGE SCALE GENOMIC DNA]</scope>
    <source>
        <strain evidence="3">KRD185</strain>
    </source>
</reference>
<dbReference type="GO" id="GO:0016787">
    <property type="term" value="F:hydrolase activity"/>
    <property type="evidence" value="ECO:0007669"/>
    <property type="project" value="UniProtKB-KW"/>
</dbReference>
<dbReference type="RefSeq" id="WP_218595140.1">
    <property type="nucleotide sequence ID" value="NZ_JADQDE010000018.1"/>
</dbReference>
<feature type="region of interest" description="Disordered" evidence="1">
    <location>
        <begin position="88"/>
        <end position="110"/>
    </location>
</feature>
<comment type="caution">
    <text evidence="2">The sequence shown here is derived from an EMBL/GenBank/DDBJ whole genome shotgun (WGS) entry which is preliminary data.</text>
</comment>
<evidence type="ECO:0000313" key="2">
    <source>
        <dbReference type="EMBL" id="MBW0126617.1"/>
    </source>
</evidence>